<comment type="caution">
    <text evidence="1">The sequence shown here is derived from an EMBL/GenBank/DDBJ whole genome shotgun (WGS) entry which is preliminary data.</text>
</comment>
<gene>
    <name evidence="1" type="ORF">MRB53_018347</name>
</gene>
<keyword evidence="2" id="KW-1185">Reference proteome</keyword>
<proteinExistence type="predicted"/>
<accession>A0ACC2M862</accession>
<organism evidence="1 2">
    <name type="scientific">Persea americana</name>
    <name type="common">Avocado</name>
    <dbReference type="NCBI Taxonomy" id="3435"/>
    <lineage>
        <taxon>Eukaryota</taxon>
        <taxon>Viridiplantae</taxon>
        <taxon>Streptophyta</taxon>
        <taxon>Embryophyta</taxon>
        <taxon>Tracheophyta</taxon>
        <taxon>Spermatophyta</taxon>
        <taxon>Magnoliopsida</taxon>
        <taxon>Magnoliidae</taxon>
        <taxon>Laurales</taxon>
        <taxon>Lauraceae</taxon>
        <taxon>Persea</taxon>
    </lineage>
</organism>
<name>A0ACC2M862_PERAE</name>
<dbReference type="Proteomes" id="UP001234297">
    <property type="component" value="Chromosome 5"/>
</dbReference>
<evidence type="ECO:0000313" key="2">
    <source>
        <dbReference type="Proteomes" id="UP001234297"/>
    </source>
</evidence>
<dbReference type="EMBL" id="CM056813">
    <property type="protein sequence ID" value="KAJ8641653.1"/>
    <property type="molecule type" value="Genomic_DNA"/>
</dbReference>
<reference evidence="1 2" key="1">
    <citation type="journal article" date="2022" name="Hortic Res">
        <title>A haplotype resolved chromosomal level avocado genome allows analysis of novel avocado genes.</title>
        <authorList>
            <person name="Nath O."/>
            <person name="Fletcher S.J."/>
            <person name="Hayward A."/>
            <person name="Shaw L.M."/>
            <person name="Masouleh A.K."/>
            <person name="Furtado A."/>
            <person name="Henry R.J."/>
            <person name="Mitter N."/>
        </authorList>
    </citation>
    <scope>NUCLEOTIDE SEQUENCE [LARGE SCALE GENOMIC DNA]</scope>
    <source>
        <strain evidence="2">cv. Hass</strain>
    </source>
</reference>
<evidence type="ECO:0000313" key="1">
    <source>
        <dbReference type="EMBL" id="KAJ8641653.1"/>
    </source>
</evidence>
<protein>
    <submittedName>
        <fullName evidence="1">Uncharacterized protein</fullName>
    </submittedName>
</protein>
<sequence>MEGDRKRRASWVSNSPPYDVEEEEMEKFFALIKSIRATKESMIKEANESKAKKQKEERTAVWTPTVECEDFMPEMKNKSPVIFSIPSNDRKGSEKNTGLDTLDLNLPLSI</sequence>